<organism evidence="3 4">
    <name type="scientific">Cucurbita moschata</name>
    <name type="common">Winter crookneck squash</name>
    <name type="synonym">Cucurbita pepo var. moschata</name>
    <dbReference type="NCBI Taxonomy" id="3662"/>
    <lineage>
        <taxon>Eukaryota</taxon>
        <taxon>Viridiplantae</taxon>
        <taxon>Streptophyta</taxon>
        <taxon>Embryophyta</taxon>
        <taxon>Tracheophyta</taxon>
        <taxon>Spermatophyta</taxon>
        <taxon>Magnoliopsida</taxon>
        <taxon>eudicotyledons</taxon>
        <taxon>Gunneridae</taxon>
        <taxon>Pentapetalae</taxon>
        <taxon>rosids</taxon>
        <taxon>fabids</taxon>
        <taxon>Cucurbitales</taxon>
        <taxon>Cucurbitaceae</taxon>
        <taxon>Cucurbiteae</taxon>
        <taxon>Cucurbita</taxon>
    </lineage>
</organism>
<reference evidence="4" key="1">
    <citation type="submission" date="2025-08" db="UniProtKB">
        <authorList>
            <consortium name="RefSeq"/>
        </authorList>
    </citation>
    <scope>IDENTIFICATION</scope>
    <source>
        <tissue evidence="4">Young leaves</tissue>
    </source>
</reference>
<dbReference type="InterPro" id="IPR013083">
    <property type="entry name" value="Znf_RING/FYVE/PHD"/>
</dbReference>
<evidence type="ECO:0000313" key="3">
    <source>
        <dbReference type="Proteomes" id="UP000504609"/>
    </source>
</evidence>
<dbReference type="KEGG" id="cmos:111433822"/>
<accession>A0A6J1EFY3</accession>
<feature type="domain" description="RING-type" evidence="2">
    <location>
        <begin position="197"/>
        <end position="235"/>
    </location>
</feature>
<keyword evidence="3" id="KW-1185">Reference proteome</keyword>
<dbReference type="Pfam" id="PF13920">
    <property type="entry name" value="zf-C3HC4_3"/>
    <property type="match status" value="1"/>
</dbReference>
<dbReference type="GO" id="GO:0008270">
    <property type="term" value="F:zinc ion binding"/>
    <property type="evidence" value="ECO:0007669"/>
    <property type="project" value="UniProtKB-KW"/>
</dbReference>
<dbReference type="Proteomes" id="UP000504609">
    <property type="component" value="Unplaced"/>
</dbReference>
<dbReference type="RefSeq" id="XP_022926821.1">
    <property type="nucleotide sequence ID" value="XM_023071053.1"/>
</dbReference>
<dbReference type="PROSITE" id="PS50089">
    <property type="entry name" value="ZF_RING_2"/>
    <property type="match status" value="1"/>
</dbReference>
<gene>
    <name evidence="4" type="primary">LOC111433822</name>
</gene>
<keyword evidence="1" id="KW-0862">Zinc</keyword>
<keyword evidence="1" id="KW-0479">Metal-binding</keyword>
<evidence type="ECO:0000313" key="4">
    <source>
        <dbReference type="RefSeq" id="XP_022926821.1"/>
    </source>
</evidence>
<dbReference type="GeneID" id="111433822"/>
<dbReference type="Gene3D" id="3.30.40.10">
    <property type="entry name" value="Zinc/RING finger domain, C3HC4 (zinc finger)"/>
    <property type="match status" value="1"/>
</dbReference>
<dbReference type="SUPFAM" id="SSF57850">
    <property type="entry name" value="RING/U-box"/>
    <property type="match status" value="1"/>
</dbReference>
<proteinExistence type="predicted"/>
<evidence type="ECO:0000256" key="1">
    <source>
        <dbReference type="PROSITE-ProRule" id="PRU00175"/>
    </source>
</evidence>
<dbReference type="SMART" id="SM00184">
    <property type="entry name" value="RING"/>
    <property type="match status" value="1"/>
</dbReference>
<dbReference type="InterPro" id="IPR001841">
    <property type="entry name" value="Znf_RING"/>
</dbReference>
<name>A0A6J1EFY3_CUCMO</name>
<dbReference type="PANTHER" id="PTHR46629">
    <property type="entry name" value="OS01G0917900 PROTEIN"/>
    <property type="match status" value="1"/>
</dbReference>
<dbReference type="AlphaFoldDB" id="A0A6J1EFY3"/>
<evidence type="ECO:0000259" key="2">
    <source>
        <dbReference type="PROSITE" id="PS50089"/>
    </source>
</evidence>
<protein>
    <submittedName>
        <fullName evidence="4">Uncharacterized protein LOC111433822 isoform X1</fullName>
    </submittedName>
</protein>
<keyword evidence="1" id="KW-0863">Zinc-finger</keyword>
<sequence length="245" mass="27142">MNLLSLILQEAARREREARTIWGFFSDQMDGDDGGRRRQRRSLKQRLGFKVMRCCGATWGFRPATVSVRGGDDDDDDDDRIEPDVEVMNTPQFPEGRELDLRCLSPFNISSPASSGMNLATALAAERRLRESPRGTEEGFVESSTEFDSFAGMMGSGTPLRVSLMRLLEETDGGGGDGGNLGVTEKKIEEARNDSVCCVCMGRKKGAAFIPCGHTFCRVCSRELWLNRGSCPLCNRPILEILDIF</sequence>